<sequence>MMRMMRLSPLLLTLAAPVAAQTAPAPRPLLVETQTLFDSYVREGRMPGIVGAFGRGDSPTVFVPAGRIAEAADSPAAGPDTLWRIYSMTKPITGMAVMLLVEEGRIGLDDPVARYIPAFAHMRVLTHPDTSLDSVPATRPITIRQLLTHTSGLGYSINARGPLLREYERLGLVPLAINAAAEAAMRRARPATLAAFADRVATVPLIAEPGTRWHYSIGLDVLGRVIEVASGMPFDRFLQTRFFTPLKMDSTAFTVPAKDAGRLATNYAVLGRTLAPLDPGQRSVFLTPPSFPYGGAGLVSSARDYDRFLHMLQNGGTLDGVRVMKAETVRMAMSNLLPPGVAFGGAGMVTGDKPGVPQGFGAGGSVRLVDEPGGPGKGTFGWAGAAGSIGWVDPALGIRGTVMINEMGGDVPLADQVGAALRRDATRLHGE</sequence>
<evidence type="ECO:0000313" key="3">
    <source>
        <dbReference type="EMBL" id="MBB4618061.1"/>
    </source>
</evidence>
<dbReference type="EMBL" id="JACHNY010000004">
    <property type="protein sequence ID" value="MBB4618061.1"/>
    <property type="molecule type" value="Genomic_DNA"/>
</dbReference>
<dbReference type="InterPro" id="IPR001466">
    <property type="entry name" value="Beta-lactam-related"/>
</dbReference>
<dbReference type="SUPFAM" id="SSF56601">
    <property type="entry name" value="beta-lactamase/transpeptidase-like"/>
    <property type="match status" value="1"/>
</dbReference>
<keyword evidence="4" id="KW-1185">Reference proteome</keyword>
<organism evidence="3 4">
    <name type="scientific">Sphingomonas abaci</name>
    <dbReference type="NCBI Taxonomy" id="237611"/>
    <lineage>
        <taxon>Bacteria</taxon>
        <taxon>Pseudomonadati</taxon>
        <taxon>Pseudomonadota</taxon>
        <taxon>Alphaproteobacteria</taxon>
        <taxon>Sphingomonadales</taxon>
        <taxon>Sphingomonadaceae</taxon>
        <taxon>Sphingomonas</taxon>
    </lineage>
</organism>
<feature type="signal peptide" evidence="1">
    <location>
        <begin position="1"/>
        <end position="20"/>
    </location>
</feature>
<dbReference type="AlphaFoldDB" id="A0A7W7EYC9"/>
<reference evidence="3 4" key="1">
    <citation type="submission" date="2020-08" db="EMBL/GenBank/DDBJ databases">
        <title>Genomic Encyclopedia of Type Strains, Phase IV (KMG-IV): sequencing the most valuable type-strain genomes for metagenomic binning, comparative biology and taxonomic classification.</title>
        <authorList>
            <person name="Goeker M."/>
        </authorList>
    </citation>
    <scope>NUCLEOTIDE SEQUENCE [LARGE SCALE GENOMIC DNA]</scope>
    <source>
        <strain evidence="3 4">DSM 15867</strain>
    </source>
</reference>
<dbReference type="InterPro" id="IPR050789">
    <property type="entry name" value="Diverse_Enzym_Activities"/>
</dbReference>
<gene>
    <name evidence="3" type="ORF">GGQ96_002197</name>
</gene>
<protein>
    <submittedName>
        <fullName evidence="3">CubicO group peptidase (Beta-lactamase class C family)</fullName>
    </submittedName>
</protein>
<dbReference type="Pfam" id="PF00144">
    <property type="entry name" value="Beta-lactamase"/>
    <property type="match status" value="1"/>
</dbReference>
<dbReference type="PANTHER" id="PTHR43283">
    <property type="entry name" value="BETA-LACTAMASE-RELATED"/>
    <property type="match status" value="1"/>
</dbReference>
<dbReference type="Proteomes" id="UP000574769">
    <property type="component" value="Unassembled WGS sequence"/>
</dbReference>
<feature type="chain" id="PRO_5030936293" evidence="1">
    <location>
        <begin position="21"/>
        <end position="431"/>
    </location>
</feature>
<dbReference type="Gene3D" id="3.40.710.10">
    <property type="entry name" value="DD-peptidase/beta-lactamase superfamily"/>
    <property type="match status" value="1"/>
</dbReference>
<dbReference type="InterPro" id="IPR012338">
    <property type="entry name" value="Beta-lactam/transpept-like"/>
</dbReference>
<proteinExistence type="predicted"/>
<keyword evidence="1" id="KW-0732">Signal</keyword>
<comment type="caution">
    <text evidence="3">The sequence shown here is derived from an EMBL/GenBank/DDBJ whole genome shotgun (WGS) entry which is preliminary data.</text>
</comment>
<accession>A0A7W7EYC9</accession>
<evidence type="ECO:0000259" key="2">
    <source>
        <dbReference type="Pfam" id="PF00144"/>
    </source>
</evidence>
<name>A0A7W7EYC9_9SPHN</name>
<evidence type="ECO:0000256" key="1">
    <source>
        <dbReference type="SAM" id="SignalP"/>
    </source>
</evidence>
<evidence type="ECO:0000313" key="4">
    <source>
        <dbReference type="Proteomes" id="UP000574769"/>
    </source>
</evidence>
<feature type="domain" description="Beta-lactamase-related" evidence="2">
    <location>
        <begin position="35"/>
        <end position="411"/>
    </location>
</feature>
<dbReference type="PANTHER" id="PTHR43283:SF3">
    <property type="entry name" value="BETA-LACTAMASE FAMILY PROTEIN (AFU_ORTHOLOGUE AFUA_5G07500)"/>
    <property type="match status" value="1"/>
</dbReference>